<keyword evidence="6 10" id="KW-1133">Transmembrane helix</keyword>
<dbReference type="PANTHER" id="PTHR48423:SF1">
    <property type="entry name" value="INTERLEUKIN-27 RECEPTOR SUBUNIT ALPHA"/>
    <property type="match status" value="1"/>
</dbReference>
<feature type="chain" id="PRO_5040986238" evidence="11">
    <location>
        <begin position="19"/>
        <end position="855"/>
    </location>
</feature>
<feature type="domain" description="Fibronectin type-III" evidence="12">
    <location>
        <begin position="294"/>
        <end position="389"/>
    </location>
</feature>
<proteinExistence type="inferred from homology"/>
<dbReference type="EMBL" id="JAFHDT010000019">
    <property type="protein sequence ID" value="KAI7796172.1"/>
    <property type="molecule type" value="Genomic_DNA"/>
</dbReference>
<evidence type="ECO:0000256" key="3">
    <source>
        <dbReference type="ARBA" id="ARBA00022692"/>
    </source>
</evidence>
<evidence type="ECO:0000256" key="11">
    <source>
        <dbReference type="SAM" id="SignalP"/>
    </source>
</evidence>
<evidence type="ECO:0000313" key="14">
    <source>
        <dbReference type="Proteomes" id="UP001059041"/>
    </source>
</evidence>
<comment type="similarity">
    <text evidence="2">Belongs to the type I cytokine receptor family. Type 2 subfamily.</text>
</comment>
<dbReference type="InterPro" id="IPR036116">
    <property type="entry name" value="FN3_sf"/>
</dbReference>
<dbReference type="InterPro" id="IPR040817">
    <property type="entry name" value="LIFR_D2"/>
</dbReference>
<evidence type="ECO:0000256" key="4">
    <source>
        <dbReference type="ARBA" id="ARBA00022729"/>
    </source>
</evidence>
<dbReference type="InterPro" id="IPR003961">
    <property type="entry name" value="FN3_dom"/>
</dbReference>
<feature type="signal peptide" evidence="11">
    <location>
        <begin position="1"/>
        <end position="18"/>
    </location>
</feature>
<evidence type="ECO:0000256" key="1">
    <source>
        <dbReference type="ARBA" id="ARBA00004479"/>
    </source>
</evidence>
<keyword evidence="9" id="KW-0325">Glycoprotein</keyword>
<keyword evidence="7 10" id="KW-0472">Membrane</keyword>
<dbReference type="InterPro" id="IPR052672">
    <property type="entry name" value="Type1_Cytokine_Rcpt_Type2"/>
</dbReference>
<evidence type="ECO:0000256" key="9">
    <source>
        <dbReference type="ARBA" id="ARBA00023180"/>
    </source>
</evidence>
<evidence type="ECO:0000256" key="6">
    <source>
        <dbReference type="ARBA" id="ARBA00022989"/>
    </source>
</evidence>
<dbReference type="PROSITE" id="PS50853">
    <property type="entry name" value="FN3"/>
    <property type="match status" value="2"/>
</dbReference>
<dbReference type="Pfam" id="PF17971">
    <property type="entry name" value="LIFR_D2"/>
    <property type="match status" value="1"/>
</dbReference>
<dbReference type="Pfam" id="PF25552">
    <property type="entry name" value="LIFR_D4"/>
    <property type="match status" value="1"/>
</dbReference>
<dbReference type="Gene3D" id="2.60.40.10">
    <property type="entry name" value="Immunoglobulins"/>
    <property type="match status" value="7"/>
</dbReference>
<name>A0A9W7WCN0_TRIRA</name>
<dbReference type="AlphaFoldDB" id="A0A9W7WCN0"/>
<feature type="non-terminal residue" evidence="13">
    <location>
        <position position="855"/>
    </location>
</feature>
<reference evidence="13" key="1">
    <citation type="submission" date="2021-02" db="EMBL/GenBank/DDBJ databases">
        <title>Comparative genomics reveals that relaxation of natural selection precedes convergent phenotypic evolution of cavefish.</title>
        <authorList>
            <person name="Peng Z."/>
        </authorList>
    </citation>
    <scope>NUCLEOTIDE SEQUENCE</scope>
    <source>
        <tissue evidence="13">Muscle</tissue>
    </source>
</reference>
<comment type="subcellular location">
    <subcellularLocation>
        <location evidence="1">Membrane</location>
        <topology evidence="1">Single-pass type I membrane protein</topology>
    </subcellularLocation>
</comment>
<evidence type="ECO:0000256" key="8">
    <source>
        <dbReference type="ARBA" id="ARBA00023170"/>
    </source>
</evidence>
<dbReference type="Proteomes" id="UP001059041">
    <property type="component" value="Linkage Group LG19"/>
</dbReference>
<keyword evidence="8 13" id="KW-0675">Receptor</keyword>
<dbReference type="SUPFAM" id="SSF49265">
    <property type="entry name" value="Fibronectin type III"/>
    <property type="match status" value="3"/>
</dbReference>
<evidence type="ECO:0000256" key="5">
    <source>
        <dbReference type="ARBA" id="ARBA00022737"/>
    </source>
</evidence>
<comment type="caution">
    <text evidence="13">The sequence shown here is derived from an EMBL/GenBank/DDBJ whole genome shotgun (WGS) entry which is preliminary data.</text>
</comment>
<evidence type="ECO:0000256" key="7">
    <source>
        <dbReference type="ARBA" id="ARBA00023136"/>
    </source>
</evidence>
<gene>
    <name evidence="13" type="ORF">IRJ41_017959</name>
</gene>
<evidence type="ECO:0000256" key="10">
    <source>
        <dbReference type="SAM" id="Phobius"/>
    </source>
</evidence>
<dbReference type="SMART" id="SM00060">
    <property type="entry name" value="FN3"/>
    <property type="match status" value="3"/>
</dbReference>
<dbReference type="CDD" id="cd00063">
    <property type="entry name" value="FN3"/>
    <property type="match status" value="1"/>
</dbReference>
<accession>A0A9W7WCN0</accession>
<organism evidence="13 14">
    <name type="scientific">Triplophysa rosa</name>
    <name type="common">Cave loach</name>
    <dbReference type="NCBI Taxonomy" id="992332"/>
    <lineage>
        <taxon>Eukaryota</taxon>
        <taxon>Metazoa</taxon>
        <taxon>Chordata</taxon>
        <taxon>Craniata</taxon>
        <taxon>Vertebrata</taxon>
        <taxon>Euteleostomi</taxon>
        <taxon>Actinopterygii</taxon>
        <taxon>Neopterygii</taxon>
        <taxon>Teleostei</taxon>
        <taxon>Ostariophysi</taxon>
        <taxon>Cypriniformes</taxon>
        <taxon>Nemacheilidae</taxon>
        <taxon>Triplophysa</taxon>
    </lineage>
</organism>
<feature type="transmembrane region" description="Helical" evidence="10">
    <location>
        <begin position="675"/>
        <end position="698"/>
    </location>
</feature>
<keyword evidence="3 10" id="KW-0812">Transmembrane</keyword>
<dbReference type="InterPro" id="IPR013783">
    <property type="entry name" value="Ig-like_fold"/>
</dbReference>
<evidence type="ECO:0000259" key="12">
    <source>
        <dbReference type="PROSITE" id="PS50853"/>
    </source>
</evidence>
<keyword evidence="14" id="KW-1185">Reference proteome</keyword>
<dbReference type="PANTHER" id="PTHR48423">
    <property type="entry name" value="INTERLEUKIN-27 RECEPTOR SUBUNIT ALPHA"/>
    <property type="match status" value="1"/>
</dbReference>
<keyword evidence="5" id="KW-0677">Repeat</keyword>
<protein>
    <submittedName>
        <fullName evidence="13">Leukemia inhibitory factor receptor alpha b</fullName>
    </submittedName>
</protein>
<feature type="domain" description="Fibronectin type-III" evidence="12">
    <location>
        <begin position="390"/>
        <end position="484"/>
    </location>
</feature>
<evidence type="ECO:0000313" key="13">
    <source>
        <dbReference type="EMBL" id="KAI7796172.1"/>
    </source>
</evidence>
<keyword evidence="4 11" id="KW-0732">Signal</keyword>
<dbReference type="GO" id="GO:0005886">
    <property type="term" value="C:plasma membrane"/>
    <property type="evidence" value="ECO:0007669"/>
    <property type="project" value="UniProtKB-ARBA"/>
</dbReference>
<evidence type="ECO:0000256" key="2">
    <source>
        <dbReference type="ARBA" id="ARBA00008921"/>
    </source>
</evidence>
<sequence>PVWVLCVLLTSLIHQTEQDGHLPPVKYVTVYAEENDIFKSGAWVLNVAWRDEFVENTESEKLMYDIEVLRTEQMMRVHHETIQVKADPTTRHQWKWTSPLPLQCTSHSVRLRRRDQHQTGNWSALYTYEGQDLNASKTTVYPQDQYFLVGSSITLCCILKAENVPSFSSHMFKIRISNRTIITKPVQLYSTSRPIILDCDDAGTTVFIGYPPDDQNLTCVTRDLSSMQCSWNHGRETLIEGLKGETKYTLNGRHCQFSPCVLPENTETSWTLTAQNPLGVKIINDTADPLHRVWLRAPKNILSNANERNATLQWSWDLQKYNSFSMICQVELNGHIYNKTFSGTGLKSFVLEDLQPFTGYSAKVHCGSSEHFYTWSEWSEMTLFRTKEDIPEPVDVWMQYLEESTYVIWKQLTKEQSHGVLTGYEVTITDTKNKTSSNHAGPNTTYYSDSAENETGDHMISVSAKNSAGLSPPASIIITRYPGSSVNLKRINGSNGGFDIVWLESSSSTCGYVVDWFPTYSKEKCAVQWKRIPAGHLSTRIESKFLKQGVRYNVSVYSCTAGAPQLLQRGEGYAIEKKPFEKVRNVKGKPNGRHLVLSWEKLPLDKHGGFMLGYKVTIFHSDSNTTMKPMITEETTVNLTLDPGSYAINVSAFTSVGEGDNATFHGRIEKDLLEMILATVLGSSVAALMFIIITFLCYRRRKWLKKMLYPDIPKPKLSGQWTKKGIYCSEMTERYMKCEIQEVHSIERPALDAADGILLIRSNSILLPTNNLHQNNSKFPVVSSFSHVTSFITLDPISSRPCVQKLTSAIENPTYNIISQESGNMSLLSEPALEMDDSYLPTPNNVHNHFHDKDF</sequence>